<dbReference type="EMBL" id="VFQE01000001">
    <property type="protein sequence ID" value="TQN42810.1"/>
    <property type="molecule type" value="Genomic_DNA"/>
</dbReference>
<dbReference type="FunFam" id="3.40.50.720:FF:000084">
    <property type="entry name" value="Short-chain dehydrogenase reductase"/>
    <property type="match status" value="1"/>
</dbReference>
<organism evidence="3 4">
    <name type="scientific">Blastococcus colisei</name>
    <dbReference type="NCBI Taxonomy" id="1564162"/>
    <lineage>
        <taxon>Bacteria</taxon>
        <taxon>Bacillati</taxon>
        <taxon>Actinomycetota</taxon>
        <taxon>Actinomycetes</taxon>
        <taxon>Geodermatophilales</taxon>
        <taxon>Geodermatophilaceae</taxon>
        <taxon>Blastococcus</taxon>
    </lineage>
</organism>
<dbReference type="PRINTS" id="PR00080">
    <property type="entry name" value="SDRFAMILY"/>
</dbReference>
<comment type="similarity">
    <text evidence="1">Belongs to the short-chain dehydrogenases/reductases (SDR) family.</text>
</comment>
<dbReference type="PANTHER" id="PTHR42760:SF133">
    <property type="entry name" value="3-OXOACYL-[ACYL-CARRIER-PROTEIN] REDUCTASE"/>
    <property type="match status" value="1"/>
</dbReference>
<dbReference type="InterPro" id="IPR036291">
    <property type="entry name" value="NAD(P)-bd_dom_sf"/>
</dbReference>
<evidence type="ECO:0000256" key="2">
    <source>
        <dbReference type="ARBA" id="ARBA00023002"/>
    </source>
</evidence>
<dbReference type="PROSITE" id="PS00061">
    <property type="entry name" value="ADH_SHORT"/>
    <property type="match status" value="1"/>
</dbReference>
<sequence length="264" mass="27166">MTAAGRTVVVTGAGSGIGRDIALSFAAEGCTVIINDVRLDAAEQVGGEIEASGGTAVAHGGDVADEASIQSLSRLARRQSAPVDVLVNNAGLADSLTPTIEQELGDWQRVVDVCLRGTYLCSRQFAKDFFLPQARGRIVNIASIAGVVGLPMRNAYSASKAAIVMMTRTMAAEWAGRGITVNAVAPGYIRTPMLDALVAAGRLDEAVLRRRIPAGHLGEPHNISAAVLFLSSDAAGYINGVSLPVDGGWCAYGAAGDAFALDGA</sequence>
<dbReference type="Pfam" id="PF13561">
    <property type="entry name" value="adh_short_C2"/>
    <property type="match status" value="1"/>
</dbReference>
<keyword evidence="4" id="KW-1185">Reference proteome</keyword>
<dbReference type="NCBIfam" id="NF009466">
    <property type="entry name" value="PRK12826.1-2"/>
    <property type="match status" value="1"/>
</dbReference>
<gene>
    <name evidence="3" type="ORF">FHU33_2218</name>
</gene>
<dbReference type="GO" id="GO:0016616">
    <property type="term" value="F:oxidoreductase activity, acting on the CH-OH group of donors, NAD or NADP as acceptor"/>
    <property type="evidence" value="ECO:0007669"/>
    <property type="project" value="TreeGrafter"/>
</dbReference>
<dbReference type="Proteomes" id="UP000319865">
    <property type="component" value="Unassembled WGS sequence"/>
</dbReference>
<dbReference type="AlphaFoldDB" id="A0A543PFG5"/>
<dbReference type="Gene3D" id="3.40.50.720">
    <property type="entry name" value="NAD(P)-binding Rossmann-like Domain"/>
    <property type="match status" value="1"/>
</dbReference>
<proteinExistence type="inferred from homology"/>
<dbReference type="RefSeq" id="WP_170182413.1">
    <property type="nucleotide sequence ID" value="NZ_VFQE01000001.1"/>
</dbReference>
<comment type="caution">
    <text evidence="3">The sequence shown here is derived from an EMBL/GenBank/DDBJ whole genome shotgun (WGS) entry which is preliminary data.</text>
</comment>
<dbReference type="PANTHER" id="PTHR42760">
    <property type="entry name" value="SHORT-CHAIN DEHYDROGENASES/REDUCTASES FAMILY MEMBER"/>
    <property type="match status" value="1"/>
</dbReference>
<accession>A0A543PFG5</accession>
<protein>
    <submittedName>
        <fullName evidence="3">NAD(P)-dependent dehydrogenase (Short-subunit alcohol dehydrogenase family)</fullName>
    </submittedName>
</protein>
<dbReference type="InterPro" id="IPR020904">
    <property type="entry name" value="Sc_DH/Rdtase_CS"/>
</dbReference>
<evidence type="ECO:0000313" key="4">
    <source>
        <dbReference type="Proteomes" id="UP000319865"/>
    </source>
</evidence>
<dbReference type="PRINTS" id="PR00081">
    <property type="entry name" value="GDHRDH"/>
</dbReference>
<keyword evidence="2" id="KW-0560">Oxidoreductase</keyword>
<reference evidence="3 4" key="1">
    <citation type="submission" date="2019-06" db="EMBL/GenBank/DDBJ databases">
        <title>Sequencing the genomes of 1000 actinobacteria strains.</title>
        <authorList>
            <person name="Klenk H.-P."/>
        </authorList>
    </citation>
    <scope>NUCLEOTIDE SEQUENCE [LARGE SCALE GENOMIC DNA]</scope>
    <source>
        <strain evidence="3 4">DSM 46837</strain>
    </source>
</reference>
<dbReference type="SUPFAM" id="SSF51735">
    <property type="entry name" value="NAD(P)-binding Rossmann-fold domains"/>
    <property type="match status" value="1"/>
</dbReference>
<name>A0A543PFG5_9ACTN</name>
<evidence type="ECO:0000256" key="1">
    <source>
        <dbReference type="ARBA" id="ARBA00006484"/>
    </source>
</evidence>
<dbReference type="GO" id="GO:0048038">
    <property type="term" value="F:quinone binding"/>
    <property type="evidence" value="ECO:0007669"/>
    <property type="project" value="TreeGrafter"/>
</dbReference>
<dbReference type="GO" id="GO:0006633">
    <property type="term" value="P:fatty acid biosynthetic process"/>
    <property type="evidence" value="ECO:0007669"/>
    <property type="project" value="TreeGrafter"/>
</dbReference>
<dbReference type="NCBIfam" id="NF005559">
    <property type="entry name" value="PRK07231.1"/>
    <property type="match status" value="1"/>
</dbReference>
<evidence type="ECO:0000313" key="3">
    <source>
        <dbReference type="EMBL" id="TQN42810.1"/>
    </source>
</evidence>
<dbReference type="InterPro" id="IPR002347">
    <property type="entry name" value="SDR_fam"/>
</dbReference>